<proteinExistence type="predicted"/>
<dbReference type="Proteomes" id="UP001304300">
    <property type="component" value="Chromosome"/>
</dbReference>
<protein>
    <submittedName>
        <fullName evidence="1">Uncharacterized protein</fullName>
    </submittedName>
</protein>
<sequence length="323" mass="35733">MSTQLLPPNLTGKFRLSSLVVVAMVFGCLSQLNAYTITETFDLDAGWNAIYPNVVPTSPKVEDAFADLPSGSKVYAYFAEEDPGRFVESGASATWRSASWHRWTNISPESDFNNLYAVVAQIPLVIYVEEDTTLSIEGEPVATVADNGIYEFDLRGLIVNEDNTVTFNEFFSTCTPPKAIFDLVDGLWQEVSLDSVIQSGNAYWFYHEDSISYDGPIDFRNLPETTLYLGTGYTSIDYSVETDSVGLVIESVSGDLSLEVGDGFLADKFLSLLSSVTLKELSESLVSRLQLRLTDDFDLESGSIVIRLSDSLGYTSRYLAIRY</sequence>
<accession>A0AAQ3QVN7</accession>
<dbReference type="KEGG" id="puo:RZN69_20525"/>
<gene>
    <name evidence="1" type="ORF">RZN69_20525</name>
</gene>
<evidence type="ECO:0000313" key="1">
    <source>
        <dbReference type="EMBL" id="WOO41012.1"/>
    </source>
</evidence>
<keyword evidence="2" id="KW-1185">Reference proteome</keyword>
<organism evidence="1 2">
    <name type="scientific">Rubellicoccus peritrichatus</name>
    <dbReference type="NCBI Taxonomy" id="3080537"/>
    <lineage>
        <taxon>Bacteria</taxon>
        <taxon>Pseudomonadati</taxon>
        <taxon>Verrucomicrobiota</taxon>
        <taxon>Opitutia</taxon>
        <taxon>Puniceicoccales</taxon>
        <taxon>Cerasicoccaceae</taxon>
        <taxon>Rubellicoccus</taxon>
    </lineage>
</organism>
<reference evidence="1 2" key="1">
    <citation type="submission" date="2023-10" db="EMBL/GenBank/DDBJ databases">
        <title>Rubellicoccus peritrichatus gen. nov., sp. nov., isolated from an algae of coral reef tank.</title>
        <authorList>
            <person name="Luo J."/>
        </authorList>
    </citation>
    <scope>NUCLEOTIDE SEQUENCE [LARGE SCALE GENOMIC DNA]</scope>
    <source>
        <strain evidence="1 2">CR14</strain>
    </source>
</reference>
<dbReference type="EMBL" id="CP136920">
    <property type="protein sequence ID" value="WOO41012.1"/>
    <property type="molecule type" value="Genomic_DNA"/>
</dbReference>
<name>A0AAQ3QVN7_9BACT</name>
<dbReference type="AlphaFoldDB" id="A0AAQ3QVN7"/>
<dbReference type="RefSeq" id="WP_317833332.1">
    <property type="nucleotide sequence ID" value="NZ_CP136920.1"/>
</dbReference>
<evidence type="ECO:0000313" key="2">
    <source>
        <dbReference type="Proteomes" id="UP001304300"/>
    </source>
</evidence>